<dbReference type="SMART" id="SM00729">
    <property type="entry name" value="Elp3"/>
    <property type="match status" value="1"/>
</dbReference>
<dbReference type="PANTHER" id="PTHR11135">
    <property type="entry name" value="HISTONE ACETYLTRANSFERASE-RELATED"/>
    <property type="match status" value="1"/>
</dbReference>
<feature type="domain" description="Radical SAM core" evidence="7">
    <location>
        <begin position="87"/>
        <end position="338"/>
    </location>
</feature>
<dbReference type="EMBL" id="VSSQ01000011">
    <property type="protein sequence ID" value="MPL60111.1"/>
    <property type="molecule type" value="Genomic_DNA"/>
</dbReference>
<dbReference type="SUPFAM" id="SSF102114">
    <property type="entry name" value="Radical SAM enzymes"/>
    <property type="match status" value="1"/>
</dbReference>
<reference evidence="8" key="1">
    <citation type="submission" date="2019-08" db="EMBL/GenBank/DDBJ databases">
        <authorList>
            <person name="Kucharzyk K."/>
            <person name="Murdoch R.W."/>
            <person name="Higgins S."/>
            <person name="Loffler F."/>
        </authorList>
    </citation>
    <scope>NUCLEOTIDE SEQUENCE</scope>
</reference>
<dbReference type="GO" id="GO:0003824">
    <property type="term" value="F:catalytic activity"/>
    <property type="evidence" value="ECO:0007669"/>
    <property type="project" value="InterPro"/>
</dbReference>
<protein>
    <recommendedName>
        <fullName evidence="7">Radical SAM core domain-containing protein</fullName>
    </recommendedName>
</protein>
<dbReference type="GO" id="GO:0046872">
    <property type="term" value="F:metal ion binding"/>
    <property type="evidence" value="ECO:0007669"/>
    <property type="project" value="UniProtKB-KW"/>
</dbReference>
<evidence type="ECO:0000259" key="7">
    <source>
        <dbReference type="PROSITE" id="PS51918"/>
    </source>
</evidence>
<evidence type="ECO:0000256" key="2">
    <source>
        <dbReference type="ARBA" id="ARBA00022485"/>
    </source>
</evidence>
<evidence type="ECO:0000256" key="4">
    <source>
        <dbReference type="ARBA" id="ARBA00022723"/>
    </source>
</evidence>
<dbReference type="GO" id="GO:0051539">
    <property type="term" value="F:4 iron, 4 sulfur cluster binding"/>
    <property type="evidence" value="ECO:0007669"/>
    <property type="project" value="UniProtKB-KW"/>
</dbReference>
<comment type="cofactor">
    <cofactor evidence="1">
        <name>[4Fe-4S] cluster</name>
        <dbReference type="ChEBI" id="CHEBI:49883"/>
    </cofactor>
</comment>
<sequence>MRSTYRFTVSEPPMPPKKKFLSMTLMDISSPFYRQAHSVDACCESVPAALHDQGANMNMAQNIAQTSSQIGGKERPVPLNFAWLQRGAEPRQAVVPVFLPFRGCPVRCVFCAQDVQTGVGDCQNPDCAEGSRAASVEGLLLAARESLRLRHESGQPAAELAFYGGTFTALPEEDMAACLNLACEAQEKGWIGSFRCSTRPDRVDAPILERLRAAGCGVVELGVQSFADSALAASRRGYTGGTAQAACVLVRAAGLKLVVQLLPGMPGHSPQFFMDDVPAALAVGAQMLRFYPCLVLEGTGLAAMWRDGSYKPWPLEDTLESLAHGWLVAARANVPVIRMGLAPEPGLESAVLAGPVDRELGGRVKGRALLLAVRELLGENAATPAAQFDLQLPRSAQGFFWGAKGELRARWAALGLRTVSFDDNTSPQLVFI</sequence>
<dbReference type="PANTHER" id="PTHR11135:SF0">
    <property type="entry name" value="ELONGATOR COMPLEX PROTEIN 3"/>
    <property type="match status" value="1"/>
</dbReference>
<keyword evidence="6" id="KW-0411">Iron-sulfur</keyword>
<keyword evidence="3" id="KW-0949">S-adenosyl-L-methionine</keyword>
<dbReference type="Gene3D" id="3.80.30.20">
    <property type="entry name" value="tm_1862 like domain"/>
    <property type="match status" value="1"/>
</dbReference>
<proteinExistence type="predicted"/>
<dbReference type="InterPro" id="IPR006638">
    <property type="entry name" value="Elp3/MiaA/NifB-like_rSAM"/>
</dbReference>
<evidence type="ECO:0000313" key="8">
    <source>
        <dbReference type="EMBL" id="MPL60111.1"/>
    </source>
</evidence>
<evidence type="ECO:0000256" key="6">
    <source>
        <dbReference type="ARBA" id="ARBA00023014"/>
    </source>
</evidence>
<accession>A0A644T2F8</accession>
<keyword evidence="5" id="KW-0408">Iron</keyword>
<keyword evidence="2" id="KW-0004">4Fe-4S</keyword>
<name>A0A644T2F8_9ZZZZ</name>
<dbReference type="SFLD" id="SFLDG01086">
    <property type="entry name" value="elongater_protein-like"/>
    <property type="match status" value="1"/>
</dbReference>
<dbReference type="InterPro" id="IPR032432">
    <property type="entry name" value="Radical_SAM_C"/>
</dbReference>
<dbReference type="Pfam" id="PF04055">
    <property type="entry name" value="Radical_SAM"/>
    <property type="match status" value="1"/>
</dbReference>
<dbReference type="AlphaFoldDB" id="A0A644T2F8"/>
<dbReference type="InterPro" id="IPR058240">
    <property type="entry name" value="rSAM_sf"/>
</dbReference>
<dbReference type="GO" id="GO:0002926">
    <property type="term" value="P:tRNA wobble base 5-methoxycarbonylmethyl-2-thiouridinylation"/>
    <property type="evidence" value="ECO:0007669"/>
    <property type="project" value="TreeGrafter"/>
</dbReference>
<keyword evidence="4" id="KW-0479">Metal-binding</keyword>
<comment type="caution">
    <text evidence="8">The sequence shown here is derived from an EMBL/GenBank/DDBJ whole genome shotgun (WGS) entry which is preliminary data.</text>
</comment>
<dbReference type="PROSITE" id="PS51918">
    <property type="entry name" value="RADICAL_SAM"/>
    <property type="match status" value="1"/>
</dbReference>
<dbReference type="SFLD" id="SFLDS00029">
    <property type="entry name" value="Radical_SAM"/>
    <property type="match status" value="1"/>
</dbReference>
<dbReference type="InterPro" id="IPR023404">
    <property type="entry name" value="rSAM_horseshoe"/>
</dbReference>
<dbReference type="Pfam" id="PF16199">
    <property type="entry name" value="Radical_SAM_C"/>
    <property type="match status" value="1"/>
</dbReference>
<evidence type="ECO:0000256" key="1">
    <source>
        <dbReference type="ARBA" id="ARBA00001966"/>
    </source>
</evidence>
<evidence type="ECO:0000256" key="3">
    <source>
        <dbReference type="ARBA" id="ARBA00022691"/>
    </source>
</evidence>
<dbReference type="GO" id="GO:0005737">
    <property type="term" value="C:cytoplasm"/>
    <property type="evidence" value="ECO:0007669"/>
    <property type="project" value="TreeGrafter"/>
</dbReference>
<organism evidence="8">
    <name type="scientific">bioreactor metagenome</name>
    <dbReference type="NCBI Taxonomy" id="1076179"/>
    <lineage>
        <taxon>unclassified sequences</taxon>
        <taxon>metagenomes</taxon>
        <taxon>ecological metagenomes</taxon>
    </lineage>
</organism>
<dbReference type="SFLD" id="SFLDG01082">
    <property type="entry name" value="B12-binding_domain_containing"/>
    <property type="match status" value="1"/>
</dbReference>
<gene>
    <name evidence="8" type="ORF">SDC9_05667</name>
</gene>
<evidence type="ECO:0000256" key="5">
    <source>
        <dbReference type="ARBA" id="ARBA00023004"/>
    </source>
</evidence>
<dbReference type="InterPro" id="IPR039661">
    <property type="entry name" value="ELP3"/>
</dbReference>
<dbReference type="InterPro" id="IPR007197">
    <property type="entry name" value="rSAM"/>
</dbReference>